<gene>
    <name evidence="9" type="ORF">SAMN05443638_12232</name>
</gene>
<evidence type="ECO:0000256" key="2">
    <source>
        <dbReference type="ARBA" id="ARBA00023015"/>
    </source>
</evidence>
<name>A0A1M4XZ86_9CLOT</name>
<proteinExistence type="inferred from homology"/>
<keyword evidence="5 6" id="KW-0804">Transcription</keyword>
<dbReference type="PANTHER" id="PTHR43133:SF8">
    <property type="entry name" value="RNA POLYMERASE SIGMA FACTOR HI_1459-RELATED"/>
    <property type="match status" value="1"/>
</dbReference>
<dbReference type="NCBIfam" id="TIGR02937">
    <property type="entry name" value="sigma70-ECF"/>
    <property type="match status" value="1"/>
</dbReference>
<dbReference type="Pfam" id="PF08281">
    <property type="entry name" value="Sigma70_r4_2"/>
    <property type="match status" value="1"/>
</dbReference>
<organism evidence="9 10">
    <name type="scientific">Clostridium fallax</name>
    <dbReference type="NCBI Taxonomy" id="1533"/>
    <lineage>
        <taxon>Bacteria</taxon>
        <taxon>Bacillati</taxon>
        <taxon>Bacillota</taxon>
        <taxon>Clostridia</taxon>
        <taxon>Eubacteriales</taxon>
        <taxon>Clostridiaceae</taxon>
        <taxon>Clostridium</taxon>
    </lineage>
</organism>
<keyword evidence="2 6" id="KW-0805">Transcription regulation</keyword>
<dbReference type="SUPFAM" id="SSF88946">
    <property type="entry name" value="Sigma2 domain of RNA polymerase sigma factors"/>
    <property type="match status" value="1"/>
</dbReference>
<sequence length="170" mass="20412">MMDNELINKIFKKKMIIIYKYLIKIGCDENDAEDIVQDTFLKAIRYIDGINVEKISSWLFKVAVNKYYDLCRKNNKYIKLDIDDDIIQKSITDDNLAENYLLNLEKREEIIKVLDSLSVIQKNLLILKYSEELSYKEIAVFLDIKENTVKTYLFRARERFKVVWRNDYEK</sequence>
<feature type="domain" description="RNA polymerase sigma-70 region 2" evidence="7">
    <location>
        <begin position="18"/>
        <end position="76"/>
    </location>
</feature>
<dbReference type="GO" id="GO:0006950">
    <property type="term" value="P:response to stress"/>
    <property type="evidence" value="ECO:0007669"/>
    <property type="project" value="UniProtKB-ARBA"/>
</dbReference>
<dbReference type="PANTHER" id="PTHR43133">
    <property type="entry name" value="RNA POLYMERASE ECF-TYPE SIGMA FACTO"/>
    <property type="match status" value="1"/>
</dbReference>
<dbReference type="Pfam" id="PF04542">
    <property type="entry name" value="Sigma70_r2"/>
    <property type="match status" value="1"/>
</dbReference>
<dbReference type="InterPro" id="IPR000838">
    <property type="entry name" value="RNA_pol_sigma70_ECF_CS"/>
</dbReference>
<evidence type="ECO:0000256" key="6">
    <source>
        <dbReference type="RuleBase" id="RU000716"/>
    </source>
</evidence>
<protein>
    <recommendedName>
        <fullName evidence="6">RNA polymerase sigma factor</fullName>
    </recommendedName>
</protein>
<dbReference type="PROSITE" id="PS01063">
    <property type="entry name" value="SIGMA70_ECF"/>
    <property type="match status" value="1"/>
</dbReference>
<dbReference type="Gene3D" id="1.10.10.10">
    <property type="entry name" value="Winged helix-like DNA-binding domain superfamily/Winged helix DNA-binding domain"/>
    <property type="match status" value="1"/>
</dbReference>
<accession>A0A1M4XZ86</accession>
<keyword evidence="10" id="KW-1185">Reference proteome</keyword>
<dbReference type="SUPFAM" id="SSF88659">
    <property type="entry name" value="Sigma3 and sigma4 domains of RNA polymerase sigma factors"/>
    <property type="match status" value="1"/>
</dbReference>
<dbReference type="GO" id="GO:0016987">
    <property type="term" value="F:sigma factor activity"/>
    <property type="evidence" value="ECO:0007669"/>
    <property type="project" value="UniProtKB-KW"/>
</dbReference>
<dbReference type="InterPro" id="IPR013325">
    <property type="entry name" value="RNA_pol_sigma_r2"/>
</dbReference>
<dbReference type="InterPro" id="IPR007627">
    <property type="entry name" value="RNA_pol_sigma70_r2"/>
</dbReference>
<dbReference type="InterPro" id="IPR036388">
    <property type="entry name" value="WH-like_DNA-bd_sf"/>
</dbReference>
<evidence type="ECO:0000313" key="10">
    <source>
        <dbReference type="Proteomes" id="UP000184035"/>
    </source>
</evidence>
<dbReference type="InterPro" id="IPR013249">
    <property type="entry name" value="RNA_pol_sigma70_r4_t2"/>
</dbReference>
<evidence type="ECO:0000256" key="3">
    <source>
        <dbReference type="ARBA" id="ARBA00023082"/>
    </source>
</evidence>
<keyword evidence="3 6" id="KW-0731">Sigma factor</keyword>
<evidence type="ECO:0000256" key="4">
    <source>
        <dbReference type="ARBA" id="ARBA00023125"/>
    </source>
</evidence>
<evidence type="ECO:0000259" key="7">
    <source>
        <dbReference type="Pfam" id="PF04542"/>
    </source>
</evidence>
<dbReference type="Gene3D" id="1.10.1740.10">
    <property type="match status" value="1"/>
</dbReference>
<evidence type="ECO:0000313" key="9">
    <source>
        <dbReference type="EMBL" id="SHE98924.1"/>
    </source>
</evidence>
<dbReference type="InterPro" id="IPR039425">
    <property type="entry name" value="RNA_pol_sigma-70-like"/>
</dbReference>
<dbReference type="CDD" id="cd06171">
    <property type="entry name" value="Sigma70_r4"/>
    <property type="match status" value="1"/>
</dbReference>
<evidence type="ECO:0000256" key="5">
    <source>
        <dbReference type="ARBA" id="ARBA00023163"/>
    </source>
</evidence>
<dbReference type="Proteomes" id="UP000184035">
    <property type="component" value="Unassembled WGS sequence"/>
</dbReference>
<dbReference type="InterPro" id="IPR013324">
    <property type="entry name" value="RNA_pol_sigma_r3/r4-like"/>
</dbReference>
<dbReference type="STRING" id="1533.SAMN05443638_12232"/>
<dbReference type="InterPro" id="IPR014284">
    <property type="entry name" value="RNA_pol_sigma-70_dom"/>
</dbReference>
<reference evidence="9 10" key="1">
    <citation type="submission" date="2016-11" db="EMBL/GenBank/DDBJ databases">
        <authorList>
            <person name="Jaros S."/>
            <person name="Januszkiewicz K."/>
            <person name="Wedrychowicz H."/>
        </authorList>
    </citation>
    <scope>NUCLEOTIDE SEQUENCE [LARGE SCALE GENOMIC DNA]</scope>
    <source>
        <strain evidence="9 10">DSM 2631</strain>
    </source>
</reference>
<feature type="domain" description="RNA polymerase sigma factor 70 region 4 type 2" evidence="8">
    <location>
        <begin position="107"/>
        <end position="159"/>
    </location>
</feature>
<keyword evidence="4 6" id="KW-0238">DNA-binding</keyword>
<comment type="similarity">
    <text evidence="1 6">Belongs to the sigma-70 factor family. ECF subfamily.</text>
</comment>
<evidence type="ECO:0000256" key="1">
    <source>
        <dbReference type="ARBA" id="ARBA00010641"/>
    </source>
</evidence>
<dbReference type="AlphaFoldDB" id="A0A1M4XZ86"/>
<dbReference type="GO" id="GO:0006352">
    <property type="term" value="P:DNA-templated transcription initiation"/>
    <property type="evidence" value="ECO:0007669"/>
    <property type="project" value="InterPro"/>
</dbReference>
<evidence type="ECO:0000259" key="8">
    <source>
        <dbReference type="Pfam" id="PF08281"/>
    </source>
</evidence>
<dbReference type="EMBL" id="FQVM01000022">
    <property type="protein sequence ID" value="SHE98924.1"/>
    <property type="molecule type" value="Genomic_DNA"/>
</dbReference>
<dbReference type="GO" id="GO:0003677">
    <property type="term" value="F:DNA binding"/>
    <property type="evidence" value="ECO:0007669"/>
    <property type="project" value="UniProtKB-KW"/>
</dbReference>